<gene>
    <name evidence="12" type="ORF">V8201_09565</name>
</gene>
<dbReference type="InterPro" id="IPR010046">
    <property type="entry name" value="Mopterin_OxRdtse_a_bac"/>
</dbReference>
<evidence type="ECO:0000256" key="4">
    <source>
        <dbReference type="ARBA" id="ARBA00022485"/>
    </source>
</evidence>
<keyword evidence="5" id="KW-0500">Molybdenum</keyword>
<evidence type="ECO:0000256" key="7">
    <source>
        <dbReference type="ARBA" id="ARBA00023002"/>
    </source>
</evidence>
<evidence type="ECO:0000313" key="12">
    <source>
        <dbReference type="EMBL" id="MEI5687322.1"/>
    </source>
</evidence>
<dbReference type="PANTHER" id="PTHR43105:SF4">
    <property type="entry name" value="PROTEIN YDEP"/>
    <property type="match status" value="1"/>
</dbReference>
<comment type="similarity">
    <text evidence="3">Belongs to the prokaryotic molybdopterin-containing oxidoreductase family.</text>
</comment>
<feature type="domain" description="Molybdopterin oxidoreductase" evidence="11">
    <location>
        <begin position="114"/>
        <end position="494"/>
    </location>
</feature>
<dbReference type="CDD" id="cd02787">
    <property type="entry name" value="MopB_CT_ydeP"/>
    <property type="match status" value="1"/>
</dbReference>
<protein>
    <submittedName>
        <fullName evidence="12">FdhF/YdeP family oxidoreductase</fullName>
    </submittedName>
</protein>
<dbReference type="SUPFAM" id="SSF53706">
    <property type="entry name" value="Formate dehydrogenase/DMSO reductase, domains 1-3"/>
    <property type="match status" value="1"/>
</dbReference>
<dbReference type="Gene3D" id="3.40.228.10">
    <property type="entry name" value="Dimethylsulfoxide Reductase, domain 2"/>
    <property type="match status" value="1"/>
</dbReference>
<dbReference type="InterPro" id="IPR037951">
    <property type="entry name" value="MopB_CT_YdeP"/>
</dbReference>
<dbReference type="RefSeq" id="WP_336545137.1">
    <property type="nucleotide sequence ID" value="NZ_JBBBDM010000003.1"/>
</dbReference>
<comment type="cofactor">
    <cofactor evidence="2">
        <name>[4Fe-4S] cluster</name>
        <dbReference type="ChEBI" id="CHEBI:49883"/>
    </cofactor>
</comment>
<keyword evidence="8" id="KW-0408">Iron</keyword>
<dbReference type="InterPro" id="IPR009010">
    <property type="entry name" value="Asp_de-COase-like_dom_sf"/>
</dbReference>
<keyword evidence="7" id="KW-0560">Oxidoreductase</keyword>
<dbReference type="InterPro" id="IPR006656">
    <property type="entry name" value="Mopterin_OxRdtase"/>
</dbReference>
<keyword evidence="9" id="KW-0411">Iron-sulfur</keyword>
<dbReference type="Proteomes" id="UP001367771">
    <property type="component" value="Unassembled WGS sequence"/>
</dbReference>
<dbReference type="NCBIfam" id="TIGR01701">
    <property type="entry name" value="Fdhalpha-like"/>
    <property type="match status" value="1"/>
</dbReference>
<accession>A0ABU8H2V9</accession>
<evidence type="ECO:0000256" key="8">
    <source>
        <dbReference type="ARBA" id="ARBA00023004"/>
    </source>
</evidence>
<evidence type="ECO:0000256" key="9">
    <source>
        <dbReference type="ARBA" id="ARBA00023014"/>
    </source>
</evidence>
<dbReference type="PIRSF" id="PIRSF000144">
    <property type="entry name" value="CbbBc"/>
    <property type="match status" value="1"/>
</dbReference>
<dbReference type="CDD" id="cd02767">
    <property type="entry name" value="MopB_ydeP"/>
    <property type="match status" value="1"/>
</dbReference>
<evidence type="ECO:0000256" key="1">
    <source>
        <dbReference type="ARBA" id="ARBA00001942"/>
    </source>
</evidence>
<name>A0ABU8H2V9_9SPHN</name>
<comment type="caution">
    <text evidence="12">The sequence shown here is derived from an EMBL/GenBank/DDBJ whole genome shotgun (WGS) entry which is preliminary data.</text>
</comment>
<dbReference type="InterPro" id="IPR041953">
    <property type="entry name" value="YdeP_MopB"/>
</dbReference>
<keyword evidence="4" id="KW-0004">4Fe-4S</keyword>
<feature type="region of interest" description="Disordered" evidence="10">
    <location>
        <begin position="1"/>
        <end position="20"/>
    </location>
</feature>
<sequence>MNIVADDQISTEPYTGPSGGWGSMKSVARINLREKVNPETVRELARQNKPEGVMCVSCAWGKPAHPHIAEFCENGAKATAWELTSYRTTPAFFTEHSVTELRGWKDFDLEQAGRLTHPMRYDAASDRYVAVSWEEAFADIGAHLKGYDPAKVVFYASGRASLETSYMWALMARMYGSQNLPDSSNMCHETTSVGLKSAIGSPVGTIHLSDYDSCDMILYFGQNPGVNSPRALHPLRACAKRGVEIIVFNPLKERGLERFTDPQNPIEMVTGKSTPIASQYHQVKTGGDIAAMLGICKYVIEADDQCQRIGAPAILDHAFIAEHTKGFEAFADMVRATDWATIEHESGLSRGELEGVGAIYAKSKRVICVYGMGLTQHVHGIDNLHTLVNLMLLRGNVGKPGAGFGPVRGHSNVQGQRTVGITEKPELAPLDRLKALYDFEPPRDKGWDTVEACEHIIDGSAQAFIGLGGNLARAVPATAEIEPAWQQLDLTVSIATKLNRTHLLPGKTCYLLPCLGRIETDEQATGPQAVTMEDSFSRIYGSRGKATPAADTLLSEPAIVAGIAKATLAPNPKVDWDAWVGDYALVRDAIEATYPDKFTRFNERMWVPGGFWKGVEAAHRQWLTESGRAEFNVPSTLNATGFAEAPGRFRLMTLRSNDQFNTTVYGYHDRFRGIKGTRDIVFMNRADMATMGLAEHDLVDLVGDAGSNGDRRVGKLLVVPYDIPQGCLGAYYPECNVLMPVTHKAEQSHVPAGKSVPVRVERSA</sequence>
<evidence type="ECO:0000256" key="5">
    <source>
        <dbReference type="ARBA" id="ARBA00022505"/>
    </source>
</evidence>
<dbReference type="PANTHER" id="PTHR43105">
    <property type="entry name" value="RESPIRATORY NITRATE REDUCTASE"/>
    <property type="match status" value="1"/>
</dbReference>
<reference evidence="12 13" key="1">
    <citation type="journal article" date="2013" name="Int. J. Syst. Evol. Microbiol.">
        <title>Sphingomonas kyungheensis sp. nov., a bacterium with ginsenoside-converting activity isolated from soil of a ginseng field.</title>
        <authorList>
            <person name="Son H.M."/>
            <person name="Yang J.E."/>
            <person name="Park Y."/>
            <person name="Han C.K."/>
            <person name="Kim S.G."/>
            <person name="Kook M."/>
            <person name="Yi T.H."/>
        </authorList>
    </citation>
    <scope>NUCLEOTIDE SEQUENCE [LARGE SCALE GENOMIC DNA]</scope>
    <source>
        <strain evidence="12 13">LMG 26582</strain>
    </source>
</reference>
<dbReference type="InterPro" id="IPR050123">
    <property type="entry name" value="Prok_molybdopt-oxidoreductase"/>
</dbReference>
<evidence type="ECO:0000256" key="10">
    <source>
        <dbReference type="SAM" id="MobiDB-lite"/>
    </source>
</evidence>
<evidence type="ECO:0000313" key="13">
    <source>
        <dbReference type="Proteomes" id="UP001367771"/>
    </source>
</evidence>
<proteinExistence type="inferred from homology"/>
<evidence type="ECO:0000259" key="11">
    <source>
        <dbReference type="Pfam" id="PF00384"/>
    </source>
</evidence>
<keyword evidence="13" id="KW-1185">Reference proteome</keyword>
<dbReference type="Pfam" id="PF00384">
    <property type="entry name" value="Molybdopterin"/>
    <property type="match status" value="1"/>
</dbReference>
<dbReference type="SUPFAM" id="SSF50692">
    <property type="entry name" value="ADC-like"/>
    <property type="match status" value="1"/>
</dbReference>
<evidence type="ECO:0000256" key="2">
    <source>
        <dbReference type="ARBA" id="ARBA00001966"/>
    </source>
</evidence>
<keyword evidence="6" id="KW-0479">Metal-binding</keyword>
<evidence type="ECO:0000256" key="6">
    <source>
        <dbReference type="ARBA" id="ARBA00022723"/>
    </source>
</evidence>
<evidence type="ECO:0000256" key="3">
    <source>
        <dbReference type="ARBA" id="ARBA00010312"/>
    </source>
</evidence>
<comment type="cofactor">
    <cofactor evidence="1">
        <name>Mo-bis(molybdopterin guanine dinucleotide)</name>
        <dbReference type="ChEBI" id="CHEBI:60539"/>
    </cofactor>
</comment>
<dbReference type="EMBL" id="JBBBDM010000003">
    <property type="protein sequence ID" value="MEI5687322.1"/>
    <property type="molecule type" value="Genomic_DNA"/>
</dbReference>
<organism evidence="12 13">
    <name type="scientific">Sphingomonas kyungheensis</name>
    <dbReference type="NCBI Taxonomy" id="1069987"/>
    <lineage>
        <taxon>Bacteria</taxon>
        <taxon>Pseudomonadati</taxon>
        <taxon>Pseudomonadota</taxon>
        <taxon>Alphaproteobacteria</taxon>
        <taxon>Sphingomonadales</taxon>
        <taxon>Sphingomonadaceae</taxon>
        <taxon>Sphingomonas</taxon>
    </lineage>
</organism>